<dbReference type="EMBL" id="FOBB01000009">
    <property type="protein sequence ID" value="SEN29243.1"/>
    <property type="molecule type" value="Genomic_DNA"/>
</dbReference>
<proteinExistence type="predicted"/>
<protein>
    <submittedName>
        <fullName evidence="2">Uncharacterized protein</fullName>
    </submittedName>
</protein>
<reference evidence="2 3" key="1">
    <citation type="submission" date="2016-10" db="EMBL/GenBank/DDBJ databases">
        <authorList>
            <person name="de Groot N.N."/>
        </authorList>
    </citation>
    <scope>NUCLEOTIDE SEQUENCE [LARGE SCALE GENOMIC DNA]</scope>
    <source>
        <strain evidence="2 3">DSM 21039</strain>
    </source>
</reference>
<organism evidence="2 3">
    <name type="scientific">Chitinophaga rupis</name>
    <dbReference type="NCBI Taxonomy" id="573321"/>
    <lineage>
        <taxon>Bacteria</taxon>
        <taxon>Pseudomonadati</taxon>
        <taxon>Bacteroidota</taxon>
        <taxon>Chitinophagia</taxon>
        <taxon>Chitinophagales</taxon>
        <taxon>Chitinophagaceae</taxon>
        <taxon>Chitinophaga</taxon>
    </lineage>
</organism>
<name>A0A1H8FBQ2_9BACT</name>
<keyword evidence="1" id="KW-0472">Membrane</keyword>
<sequence length="225" mass="26103">MPRAIFAAFQLSAFCFLFHFSFLARSFSSRTTQGFKLSALRFKLFVNLSASPAQCYPFKLYAFHFHLFLNLFAFQAQYFPALCFKLSAFCFFTYFCPVHRAISILLLTIYLCNTTELIELVKIPVFFAHLNEHRAEKPGTSVWGFVVEHYFSGDVKDKDWERDRELPFKSHEHVTNASPVPPPPSQPQLTIATQRQVVVVYPAYINRFHPLIYHPDIFQPPKSVC</sequence>
<accession>A0A1H8FBQ2</accession>
<dbReference type="Proteomes" id="UP000198984">
    <property type="component" value="Unassembled WGS sequence"/>
</dbReference>
<keyword evidence="1" id="KW-0812">Transmembrane</keyword>
<evidence type="ECO:0000313" key="3">
    <source>
        <dbReference type="Proteomes" id="UP000198984"/>
    </source>
</evidence>
<keyword evidence="1" id="KW-1133">Transmembrane helix</keyword>
<feature type="transmembrane region" description="Helical" evidence="1">
    <location>
        <begin position="86"/>
        <end position="111"/>
    </location>
</feature>
<dbReference type="STRING" id="573321.SAMN04488505_109162"/>
<dbReference type="AlphaFoldDB" id="A0A1H8FBQ2"/>
<keyword evidence="3" id="KW-1185">Reference proteome</keyword>
<evidence type="ECO:0000313" key="2">
    <source>
        <dbReference type="EMBL" id="SEN29243.1"/>
    </source>
</evidence>
<gene>
    <name evidence="2" type="ORF">SAMN04488505_109162</name>
</gene>
<evidence type="ECO:0000256" key="1">
    <source>
        <dbReference type="SAM" id="Phobius"/>
    </source>
</evidence>